<reference evidence="2 3" key="1">
    <citation type="submission" date="2017-08" db="EMBL/GenBank/DDBJ databases">
        <title>Acidophilic green algal genome provides insights into adaptation to an acidic environment.</title>
        <authorList>
            <person name="Hirooka S."/>
            <person name="Hirose Y."/>
            <person name="Kanesaki Y."/>
            <person name="Higuchi S."/>
            <person name="Fujiwara T."/>
            <person name="Onuma R."/>
            <person name="Era A."/>
            <person name="Ohbayashi R."/>
            <person name="Uzuka A."/>
            <person name="Nozaki H."/>
            <person name="Yoshikawa H."/>
            <person name="Miyagishima S.Y."/>
        </authorList>
    </citation>
    <scope>NUCLEOTIDE SEQUENCE [LARGE SCALE GENOMIC DNA]</scope>
    <source>
        <strain evidence="2 3">NIES-2499</strain>
    </source>
</reference>
<feature type="region of interest" description="Disordered" evidence="1">
    <location>
        <begin position="816"/>
        <end position="868"/>
    </location>
</feature>
<keyword evidence="3" id="KW-1185">Reference proteome</keyword>
<protein>
    <submittedName>
        <fullName evidence="2">Uncharacterized protein</fullName>
    </submittedName>
</protein>
<evidence type="ECO:0000256" key="1">
    <source>
        <dbReference type="SAM" id="MobiDB-lite"/>
    </source>
</evidence>
<dbReference type="AlphaFoldDB" id="A0A250XDX8"/>
<comment type="caution">
    <text evidence="2">The sequence shown here is derived from an EMBL/GenBank/DDBJ whole genome shotgun (WGS) entry which is preliminary data.</text>
</comment>
<proteinExistence type="predicted"/>
<accession>A0A250XDX8</accession>
<evidence type="ECO:0000313" key="2">
    <source>
        <dbReference type="EMBL" id="GAX81274.1"/>
    </source>
</evidence>
<feature type="compositionally biased region" description="Polar residues" evidence="1">
    <location>
        <begin position="816"/>
        <end position="831"/>
    </location>
</feature>
<name>A0A250XDX8_9CHLO</name>
<feature type="region of interest" description="Disordered" evidence="1">
    <location>
        <begin position="1021"/>
        <end position="1074"/>
    </location>
</feature>
<gene>
    <name evidence="2" type="ORF">CEUSTIGMA_g8706.t1</name>
</gene>
<sequence length="1074" mass="117499">MFVVILPSHLGFGGKQLLTFDSMGWTSGSYHAENSVMKAEQYEIWEARLLTSAFIGELEQDRHRPADVLLGRQSTQEVARNFTDVDDEVETADVHLSKVWRCGPGPRLKKRSRRKSKGADAIQHLAVMTEERESSSSGDDNDAWMLSTSASCPPAHAWVSEYVKHPAKWTVLDNEYALIEHAASAHHFRTLHLVQRWSQSCKPMLRSEQCCVQAASSGCKASRTLLEIHGGNTRKILVRCRGQHNHPMTASAGMLDSTKLKQLQLMPDDVTVGVLLREATAPCKLAPAGRDLYGFPTGSVPDTSTALPETDAMEWTCQCYWRPTGTPLDSTSLEVCGKMHRASSHQEPSRRFCCQCLAPRWDGPHGQLRHRVRALLLQAGGLLLSAKQIHARLVEAALPSSSTIPPSADFKSKAPSITLPNSQSLKCGLLIPDIMDVKSELSCWIQEYHNQQLQDMLYGRSKRTDRNSEGCSLMCDLSNRNRATHKRSAPLKTAFHLGASVDRVLPLPVARLQGALNRLREDKERQTFQCALEQPGAAHFSNLPPQVASPSLEHTALMVQREMFRNKMGQTTPGHERMVAAGGTAPGPSSSALTVGDQQPHGGCSSNIRAAAGGAANMVMELMHQLYKPQSMAGGIKALEACNVQARDMNNGHITTHKQPWEVSLSLRSMLLSPQLIAPVVPPSSEGTYISSTAKMLARSERQQEVCKLVEAEHWPNDASALERVVGLLNPEPDRRTLSAATLACLQQQQQQQSSASLRAPSVDKYEQLFSPGKRQSSVWRAVAPNCLSAFQSGPSPQLHNPLLIHPRHGLNFSSGLADNIGETSSLQSVPQGPREAGPHGVQTAGPSYSSHSGLAHPPSSPPSSPTNFCKPAVRRVFEMAKSIGLNPALVQRAARKTADLVEKLGLHCKPQTSVHAPAMPSTSSSNDPLHNISTVLQALTAFAHQVPLAQRRQLQEPLSEPLKRKREPALAAVLGISLQSGTHRSKYQILSSPAEYLHKAEGGSSSPSRHTMQLVVGNEDMVHDDNREDGGHDNHDRRIMADDLDDYEFEEDVDLSSEAEESNDDVDEDLDVD</sequence>
<feature type="compositionally biased region" description="Basic and acidic residues" evidence="1">
    <location>
        <begin position="1021"/>
        <end position="1042"/>
    </location>
</feature>
<dbReference type="Proteomes" id="UP000232323">
    <property type="component" value="Unassembled WGS sequence"/>
</dbReference>
<feature type="compositionally biased region" description="Acidic residues" evidence="1">
    <location>
        <begin position="1043"/>
        <end position="1074"/>
    </location>
</feature>
<evidence type="ECO:0000313" key="3">
    <source>
        <dbReference type="Proteomes" id="UP000232323"/>
    </source>
</evidence>
<dbReference type="EMBL" id="BEGY01000063">
    <property type="protein sequence ID" value="GAX81274.1"/>
    <property type="molecule type" value="Genomic_DNA"/>
</dbReference>
<organism evidence="2 3">
    <name type="scientific">Chlamydomonas eustigma</name>
    <dbReference type="NCBI Taxonomy" id="1157962"/>
    <lineage>
        <taxon>Eukaryota</taxon>
        <taxon>Viridiplantae</taxon>
        <taxon>Chlorophyta</taxon>
        <taxon>core chlorophytes</taxon>
        <taxon>Chlorophyceae</taxon>
        <taxon>CS clade</taxon>
        <taxon>Chlamydomonadales</taxon>
        <taxon>Chlamydomonadaceae</taxon>
        <taxon>Chlamydomonas</taxon>
    </lineage>
</organism>